<dbReference type="Gene3D" id="3.30.565.10">
    <property type="entry name" value="Histidine kinase-like ATPase, C-terminal domain"/>
    <property type="match status" value="1"/>
</dbReference>
<dbReference type="InterPro" id="IPR003661">
    <property type="entry name" value="HisK_dim/P_dom"/>
</dbReference>
<name>A0ABT8F7S9_9BACT</name>
<dbReference type="EC" id="2.7.13.3" evidence="2"/>
<gene>
    <name evidence="6" type="ORF">QWY31_13040</name>
</gene>
<keyword evidence="6" id="KW-0067">ATP-binding</keyword>
<dbReference type="SMART" id="SM00387">
    <property type="entry name" value="HATPase_c"/>
    <property type="match status" value="1"/>
</dbReference>
<dbReference type="EMBL" id="JAUHJS010000007">
    <property type="protein sequence ID" value="MDN4166429.1"/>
    <property type="molecule type" value="Genomic_DNA"/>
</dbReference>
<evidence type="ECO:0000313" key="7">
    <source>
        <dbReference type="Proteomes" id="UP001168552"/>
    </source>
</evidence>
<dbReference type="SUPFAM" id="SSF47384">
    <property type="entry name" value="Homodimeric domain of signal transducing histidine kinase"/>
    <property type="match status" value="1"/>
</dbReference>
<evidence type="ECO:0000256" key="2">
    <source>
        <dbReference type="ARBA" id="ARBA00012438"/>
    </source>
</evidence>
<keyword evidence="3" id="KW-0597">Phosphoprotein</keyword>
<evidence type="ECO:0000259" key="4">
    <source>
        <dbReference type="PROSITE" id="PS50042"/>
    </source>
</evidence>
<feature type="domain" description="Histidine kinase" evidence="5">
    <location>
        <begin position="291"/>
        <end position="466"/>
    </location>
</feature>
<dbReference type="CDD" id="cd00038">
    <property type="entry name" value="CAP_ED"/>
    <property type="match status" value="1"/>
</dbReference>
<dbReference type="RefSeq" id="WP_320004967.1">
    <property type="nucleotide sequence ID" value="NZ_JAUHJS010000007.1"/>
</dbReference>
<feature type="domain" description="Cyclic nucleotide-binding" evidence="4">
    <location>
        <begin position="14"/>
        <end position="133"/>
    </location>
</feature>
<protein>
    <recommendedName>
        <fullName evidence="2">histidine kinase</fullName>
        <ecNumber evidence="2">2.7.13.3</ecNumber>
    </recommendedName>
</protein>
<dbReference type="PANTHER" id="PTHR43065:SF48">
    <property type="entry name" value="HISTIDINE KINASE"/>
    <property type="match status" value="1"/>
</dbReference>
<evidence type="ECO:0000313" key="6">
    <source>
        <dbReference type="EMBL" id="MDN4166429.1"/>
    </source>
</evidence>
<evidence type="ECO:0000259" key="5">
    <source>
        <dbReference type="PROSITE" id="PS50109"/>
    </source>
</evidence>
<organism evidence="6 7">
    <name type="scientific">Shiella aurantiaca</name>
    <dbReference type="NCBI Taxonomy" id="3058365"/>
    <lineage>
        <taxon>Bacteria</taxon>
        <taxon>Pseudomonadati</taxon>
        <taxon>Bacteroidota</taxon>
        <taxon>Cytophagia</taxon>
        <taxon>Cytophagales</taxon>
        <taxon>Shiellaceae</taxon>
        <taxon>Shiella</taxon>
    </lineage>
</organism>
<dbReference type="InterPro" id="IPR036097">
    <property type="entry name" value="HisK_dim/P_sf"/>
</dbReference>
<dbReference type="InterPro" id="IPR005467">
    <property type="entry name" value="His_kinase_dom"/>
</dbReference>
<proteinExistence type="predicted"/>
<reference evidence="6" key="1">
    <citation type="submission" date="2023-06" db="EMBL/GenBank/DDBJ databases">
        <title>Cytophagales bacterium Strain LB-30, isolated from soil.</title>
        <authorList>
            <person name="Liu B."/>
        </authorList>
    </citation>
    <scope>NUCLEOTIDE SEQUENCE</scope>
    <source>
        <strain evidence="6">LB-30</strain>
    </source>
</reference>
<dbReference type="InterPro" id="IPR000595">
    <property type="entry name" value="cNMP-bd_dom"/>
</dbReference>
<dbReference type="Pfam" id="PF00027">
    <property type="entry name" value="cNMP_binding"/>
    <property type="match status" value="1"/>
</dbReference>
<dbReference type="PROSITE" id="PS50109">
    <property type="entry name" value="HIS_KIN"/>
    <property type="match status" value="1"/>
</dbReference>
<evidence type="ECO:0000256" key="1">
    <source>
        <dbReference type="ARBA" id="ARBA00000085"/>
    </source>
</evidence>
<keyword evidence="6" id="KW-0547">Nucleotide-binding</keyword>
<evidence type="ECO:0000256" key="3">
    <source>
        <dbReference type="ARBA" id="ARBA00022553"/>
    </source>
</evidence>
<dbReference type="InterPro" id="IPR003594">
    <property type="entry name" value="HATPase_dom"/>
</dbReference>
<dbReference type="InterPro" id="IPR004358">
    <property type="entry name" value="Sig_transdc_His_kin-like_C"/>
</dbReference>
<dbReference type="PRINTS" id="PR00344">
    <property type="entry name" value="BCTRLSENSOR"/>
</dbReference>
<dbReference type="InterPro" id="IPR014710">
    <property type="entry name" value="RmlC-like_jellyroll"/>
</dbReference>
<dbReference type="Pfam" id="PF02518">
    <property type="entry name" value="HATPase_c"/>
    <property type="match status" value="1"/>
</dbReference>
<comment type="caution">
    <text evidence="6">The sequence shown here is derived from an EMBL/GenBank/DDBJ whole genome shotgun (WGS) entry which is preliminary data.</text>
</comment>
<comment type="catalytic activity">
    <reaction evidence="1">
        <text>ATP + protein L-histidine = ADP + protein N-phospho-L-histidine.</text>
        <dbReference type="EC" id="2.7.13.3"/>
    </reaction>
</comment>
<dbReference type="PROSITE" id="PS50042">
    <property type="entry name" value="CNMP_BINDING_3"/>
    <property type="match status" value="1"/>
</dbReference>
<dbReference type="Gene3D" id="2.60.120.10">
    <property type="entry name" value="Jelly Rolls"/>
    <property type="match status" value="1"/>
</dbReference>
<dbReference type="GO" id="GO:0005524">
    <property type="term" value="F:ATP binding"/>
    <property type="evidence" value="ECO:0007669"/>
    <property type="project" value="UniProtKB-KW"/>
</dbReference>
<dbReference type="InterPro" id="IPR018490">
    <property type="entry name" value="cNMP-bd_dom_sf"/>
</dbReference>
<dbReference type="Gene3D" id="1.10.287.130">
    <property type="match status" value="1"/>
</dbReference>
<dbReference type="PANTHER" id="PTHR43065">
    <property type="entry name" value="SENSOR HISTIDINE KINASE"/>
    <property type="match status" value="1"/>
</dbReference>
<accession>A0ABT8F7S9</accession>
<dbReference type="SUPFAM" id="SSF51206">
    <property type="entry name" value="cAMP-binding domain-like"/>
    <property type="match status" value="1"/>
</dbReference>
<dbReference type="InterPro" id="IPR036890">
    <property type="entry name" value="HATPase_C_sf"/>
</dbReference>
<keyword evidence="7" id="KW-1185">Reference proteome</keyword>
<dbReference type="Proteomes" id="UP001168552">
    <property type="component" value="Unassembled WGS sequence"/>
</dbReference>
<sequence length="466" mass="52571">MFPLSPERLQAIEAFKEVPLNQLAWYIDHSKKIVLQTDEMLFESGGPIENTYIVIQGKVRISVMQQNQLREISVLTPDAITGYLPYSRGKVAAANGIALEETHLLAFPRSKTEEMIKTHFELTQALVHQMTTRVREFTALQQQNEKMMALGKLSAGLAHELNNPASAIVRGSQALQSHLQMLPDPFKAVMSIRMTNEEIDVINNLLFQRICSTERPQLSMMERSACEDEIADWLEQHQVPNAVEIAENLVDYGFNEQELEQFKSLIPSHSLGAVMNWVNQNLVTDKMVSDIQEASKRIAELVASVKNYTHMDRAQDKQASDIHQGIRNTLTMLGHKVRKNRIEVVEAFQTDLPKVPILVSEMNQVWTNLLDNAIDVLEKQEGQRLITISTRLEGDFAKINIQDNGPGIPEDILGRIFDPFFTTKEMGKGTGLGLDVVQRIVKQHNGTVRVKSRPGATDFEVCIPMH</sequence>
<dbReference type="CDD" id="cd00082">
    <property type="entry name" value="HisKA"/>
    <property type="match status" value="1"/>
</dbReference>
<dbReference type="SUPFAM" id="SSF55874">
    <property type="entry name" value="ATPase domain of HSP90 chaperone/DNA topoisomerase II/histidine kinase"/>
    <property type="match status" value="1"/>
</dbReference>